<feature type="non-terminal residue" evidence="1">
    <location>
        <position position="1948"/>
    </location>
</feature>
<comment type="caution">
    <text evidence="1">The sequence shown here is derived from an EMBL/GenBank/DDBJ whole genome shotgun (WGS) entry which is preliminary data.</text>
</comment>
<protein>
    <submittedName>
        <fullName evidence="1">Uncharacterized protein</fullName>
    </submittedName>
</protein>
<reference evidence="1" key="1">
    <citation type="submission" date="2021-02" db="EMBL/GenBank/DDBJ databases">
        <authorList>
            <person name="Dougan E. K."/>
            <person name="Rhodes N."/>
            <person name="Thang M."/>
            <person name="Chan C."/>
        </authorList>
    </citation>
    <scope>NUCLEOTIDE SEQUENCE</scope>
</reference>
<sequence length="1948" mass="211128">MDPSTDQFPSSRSFYVPGNFVQEGSLASGSGAVQLIQAQVGDTLALSVHAGSAEDETQISYAVKEADGAVISTVQAADGYDVKFPQMQIFQVQGPGVCAQNAVDTASPTTWPSNFGDPQYMVVAADFVYFVPTSGSTLFRVDAETMTQVQELAVDSSFSSGFTDPTEQYIYLVPDSSGYAFKRVSTSDFDVGGLIQTATLSYTSYMGGFVAGEYAYAFPGIWSQGVISRVDTLLFGTVSELDLKAVDGRLRDFSGGYYFEEWGYLVPYQDNSNAPSDKVVRFKLASFTTADVEVLQLSASAGFITGFEDGRYGYLMGSSSGDLVRFRLDIFGEEQTLSLSSDLSNAVSGSLKVGNYAYIFAEDGRVVHVDLATFNIYDVFDVNTGSSGPRPAVLVGDKVIVKDASVGPSFGRICQDWMHRQHTLREQCLQEASLYIMTEPQANDYSSFTSIFTDDMYIYFFRQSYGLFRSELLLDSTSALPSQMMTLPAAVLDSSYFGGIVDGNYGYLLPSLNHATVVRFRLETFTFVDSLDLKGAYEGEPSTVMNNWWGGFVHGGHGYLLPNWDGIFPQFQLDDFSTVVLLDLTTVDTDLRTFRKGVLNGDHVYLVPHDVPDTGLGSCKVARVNLEGSFDASSVTVWNIDGWASDGEGGTYCGGTSQGFSDGFTDGTYMYMLPGSSGTHLARFSFVDFGSTAAGNPAAVAWVVLTTSSYDGLAGFPGATSAYLVQKWSSHLGKLDMASATLTGSVDISQVDSSAYSFYAATSSLSDVLLVSDMDYTKLYRVCQDYVSPGFCSGVSSKTIAYSNSDYTGLTSAFADDTYIYLIPHQRSVLFRYDLQNTVSFVDLPTSQAYKGGFVHGSYSYLVPASGNGLLLRVDLNEWHPSWVQSTDLSLVSGNLRSFFGGFHDDSYGYLVPAEYGVVARFQLGSSFGDIMALDVTAIDSDLRKFRNGFSDGTWGYLVPYQTQSNQASGKVVRFDLATFSTVEVLDVAAQNADAKEFNDGFHDGTFGYLVPASTGIIARFPLSTFLASEVTYLDVSATGVSYLTGNSRVHSGFMVSDMGKLIEFSLGQFSASTVKADLETQLYDMVMVQGRFYAMPSTNFNEFIRICMDEQPYVQSERTACLEGQDFQNYSDVLPMSVTSVGGVFSDDLYLYTLPMSFMEVHRMDLATFQVYGYLDLSTLGLAGAGFSAGLSDGAFGYMLPGYSGSNVVRFDLATFSLPAPAVLDLSQVDSNLRSFSGGFQGGGKIFLVPEETGYFVEMSADFSSGSVRYLDLTLIDAALANLKPGFVELAGAFAFLASKADASYQNTGKIVKIDLGSFSVDSVLDLEAVSSQYVAFSATFSENSGNSGFVICTSTPKLIQYALDTMTFTAEKDFSEHSFTGFAYGSHDGTYGYLVSDSSPKIVQFDWGQQLFAVVDASATFPSMYGFSSFAMSGSDLYLGSSSEYRTFYRKCSQELTLQTSTSTVTATSSTGTGETLTSTSTTVSSTSTATVTLSSTSTATVTLSSTSTATVTLSSTSTAVRLSDFNDTFNDTNESDSDWRTSVTATTTFTTTFTTSTTSTTFVANRTYLSIGLFDAAGDGWNGARFVLRNFSRRFVNVSFIMRSSSPSGWSGASYRLRRDDPRRPERTWTGTLADGFFFQEDVIADTRSGDFLELEITPGNWSNISWAILDDEGFTIAEANEWSPFEQRFPHGLRVPVPGEVKRTGTLARGAEKVIQIPVEPGDRMSFSVMPPMVLEPYYDELYFRQLYTDGALTGGQVNQTAALEISWFLSMSGSAADAIIASTSVVADSPEWFGWFPANQVFTIPGGDIAVDQCSKGLLDNAHNIFDVNEDIPQLLGAHPSGLFTDDVAHYIISEDSAIVVRREIAPTSAFSSVDLHQGGLFEGFRAGFATSQHAVLVPWNSSRLAAFHLSNIENLTALNLADSDSGLSDFTSGFASEDWVFL</sequence>
<dbReference type="InterPro" id="IPR011044">
    <property type="entry name" value="Quino_amine_DH_bsu"/>
</dbReference>
<dbReference type="SUPFAM" id="SSF50969">
    <property type="entry name" value="YVTN repeat-like/Quinoprotein amine dehydrogenase"/>
    <property type="match status" value="1"/>
</dbReference>
<accession>A0A812VEE1</accession>
<dbReference type="EMBL" id="CAJNDS010002838">
    <property type="protein sequence ID" value="CAE7614731.1"/>
    <property type="molecule type" value="Genomic_DNA"/>
</dbReference>
<organism evidence="1 2">
    <name type="scientific">Symbiodinium natans</name>
    <dbReference type="NCBI Taxonomy" id="878477"/>
    <lineage>
        <taxon>Eukaryota</taxon>
        <taxon>Sar</taxon>
        <taxon>Alveolata</taxon>
        <taxon>Dinophyceae</taxon>
        <taxon>Suessiales</taxon>
        <taxon>Symbiodiniaceae</taxon>
        <taxon>Symbiodinium</taxon>
    </lineage>
</organism>
<keyword evidence="2" id="KW-1185">Reference proteome</keyword>
<evidence type="ECO:0000313" key="1">
    <source>
        <dbReference type="EMBL" id="CAE7614731.1"/>
    </source>
</evidence>
<name>A0A812VEE1_9DINO</name>
<evidence type="ECO:0000313" key="2">
    <source>
        <dbReference type="Proteomes" id="UP000604046"/>
    </source>
</evidence>
<dbReference type="Proteomes" id="UP000604046">
    <property type="component" value="Unassembled WGS sequence"/>
</dbReference>
<dbReference type="OrthoDB" id="433682at2759"/>
<gene>
    <name evidence="1" type="ORF">SNAT2548_LOCUS34951</name>
</gene>
<proteinExistence type="predicted"/>